<evidence type="ECO:0000256" key="6">
    <source>
        <dbReference type="RuleBase" id="RU363032"/>
    </source>
</evidence>
<keyword evidence="5 6" id="KW-0472">Membrane</keyword>
<feature type="transmembrane region" description="Helical" evidence="6">
    <location>
        <begin position="224"/>
        <end position="241"/>
    </location>
</feature>
<dbReference type="InterPro" id="IPR000515">
    <property type="entry name" value="MetI-like"/>
</dbReference>
<evidence type="ECO:0000313" key="9">
    <source>
        <dbReference type="Proteomes" id="UP000282311"/>
    </source>
</evidence>
<dbReference type="PROSITE" id="PS50928">
    <property type="entry name" value="ABC_TM1"/>
    <property type="match status" value="1"/>
</dbReference>
<feature type="domain" description="ABC transmembrane type-1" evidence="7">
    <location>
        <begin position="89"/>
        <end position="304"/>
    </location>
</feature>
<protein>
    <submittedName>
        <fullName evidence="8">Sugar ABC transporter permease</fullName>
    </submittedName>
</protein>
<dbReference type="PANTHER" id="PTHR43496:SF1">
    <property type="entry name" value="POLYGALACTURONAN_RHAMNOGALACTURONAN TRANSPORT SYSTEM PERMEASE PROTEIN YTEP"/>
    <property type="match status" value="1"/>
</dbReference>
<dbReference type="Pfam" id="PF00528">
    <property type="entry name" value="BPD_transp_1"/>
    <property type="match status" value="1"/>
</dbReference>
<keyword evidence="2 6" id="KW-0813">Transport</keyword>
<dbReference type="OrthoDB" id="9785836at2"/>
<feature type="transmembrane region" description="Helical" evidence="6">
    <location>
        <begin position="283"/>
        <end position="304"/>
    </location>
</feature>
<feature type="transmembrane region" description="Helical" evidence="6">
    <location>
        <begin position="129"/>
        <end position="149"/>
    </location>
</feature>
<dbReference type="Gene3D" id="1.10.3720.10">
    <property type="entry name" value="MetI-like"/>
    <property type="match status" value="1"/>
</dbReference>
<keyword evidence="4 6" id="KW-1133">Transmembrane helix</keyword>
<dbReference type="PANTHER" id="PTHR43496">
    <property type="entry name" value="PROTEIN LPLB"/>
    <property type="match status" value="1"/>
</dbReference>
<evidence type="ECO:0000259" key="7">
    <source>
        <dbReference type="PROSITE" id="PS50928"/>
    </source>
</evidence>
<evidence type="ECO:0000256" key="2">
    <source>
        <dbReference type="ARBA" id="ARBA00022448"/>
    </source>
</evidence>
<dbReference type="InterPro" id="IPR035906">
    <property type="entry name" value="MetI-like_sf"/>
</dbReference>
<evidence type="ECO:0000256" key="4">
    <source>
        <dbReference type="ARBA" id="ARBA00022989"/>
    </source>
</evidence>
<evidence type="ECO:0000256" key="1">
    <source>
        <dbReference type="ARBA" id="ARBA00004141"/>
    </source>
</evidence>
<evidence type="ECO:0000256" key="5">
    <source>
        <dbReference type="ARBA" id="ARBA00023136"/>
    </source>
</evidence>
<proteinExistence type="inferred from homology"/>
<dbReference type="CDD" id="cd06261">
    <property type="entry name" value="TM_PBP2"/>
    <property type="match status" value="1"/>
</dbReference>
<comment type="caution">
    <text evidence="8">The sequence shown here is derived from an EMBL/GenBank/DDBJ whole genome shotgun (WGS) entry which is preliminary data.</text>
</comment>
<name>A0A3B0B877_9BACL</name>
<gene>
    <name evidence="8" type="ORF">D7M11_31050</name>
</gene>
<comment type="similarity">
    <text evidence="6">Belongs to the binding-protein-dependent transport system permease family.</text>
</comment>
<evidence type="ECO:0000256" key="3">
    <source>
        <dbReference type="ARBA" id="ARBA00022692"/>
    </source>
</evidence>
<dbReference type="SUPFAM" id="SSF161098">
    <property type="entry name" value="MetI-like"/>
    <property type="match status" value="1"/>
</dbReference>
<dbReference type="AlphaFoldDB" id="A0A3B0B877"/>
<organism evidence="8 9">
    <name type="scientific">Paenibacillus ginsengarvi</name>
    <dbReference type="NCBI Taxonomy" id="400777"/>
    <lineage>
        <taxon>Bacteria</taxon>
        <taxon>Bacillati</taxon>
        <taxon>Bacillota</taxon>
        <taxon>Bacilli</taxon>
        <taxon>Bacillales</taxon>
        <taxon>Paenibacillaceae</taxon>
        <taxon>Paenibacillus</taxon>
    </lineage>
</organism>
<feature type="transmembrane region" description="Helical" evidence="6">
    <location>
        <begin position="29"/>
        <end position="47"/>
    </location>
</feature>
<feature type="transmembrane region" description="Helical" evidence="6">
    <location>
        <begin position="185"/>
        <end position="204"/>
    </location>
</feature>
<accession>A0A3B0B877</accession>
<comment type="subcellular location">
    <subcellularLocation>
        <location evidence="6">Cell membrane</location>
        <topology evidence="6">Multi-pass membrane protein</topology>
    </subcellularLocation>
    <subcellularLocation>
        <location evidence="1">Membrane</location>
        <topology evidence="1">Multi-pass membrane protein</topology>
    </subcellularLocation>
</comment>
<reference evidence="8 9" key="1">
    <citation type="journal article" date="2007" name="Int. J. Syst. Evol. Microbiol.">
        <title>Paenibacillus ginsengarvi sp. nov., isolated from soil from ginseng cultivation.</title>
        <authorList>
            <person name="Yoon M.H."/>
            <person name="Ten L.N."/>
            <person name="Im W.T."/>
        </authorList>
    </citation>
    <scope>NUCLEOTIDE SEQUENCE [LARGE SCALE GENOMIC DNA]</scope>
    <source>
        <strain evidence="8 9">KCTC 13059</strain>
    </source>
</reference>
<dbReference type="GO" id="GO:0055085">
    <property type="term" value="P:transmembrane transport"/>
    <property type="evidence" value="ECO:0007669"/>
    <property type="project" value="InterPro"/>
</dbReference>
<dbReference type="EMBL" id="RBAH01000033">
    <property type="protein sequence ID" value="RKN70063.1"/>
    <property type="molecule type" value="Genomic_DNA"/>
</dbReference>
<keyword evidence="3 6" id="KW-0812">Transmembrane</keyword>
<dbReference type="Proteomes" id="UP000282311">
    <property type="component" value="Unassembled WGS sequence"/>
</dbReference>
<evidence type="ECO:0000313" key="8">
    <source>
        <dbReference type="EMBL" id="RKN70063.1"/>
    </source>
</evidence>
<dbReference type="GO" id="GO:0005886">
    <property type="term" value="C:plasma membrane"/>
    <property type="evidence" value="ECO:0007669"/>
    <property type="project" value="UniProtKB-SubCell"/>
</dbReference>
<keyword evidence="9" id="KW-1185">Reference proteome</keyword>
<sequence length="317" mass="35804">MRKRHAIGCDQEEGDKLKQTLRLIKRDRLLLFMLLPGILYFLVFKYAPMYGVVIAFQRYNLYKGIFHSEWVGLKYFIEFFQGPDAWRLIRNTLLLNVYQLLFAFPAPILLALAFNELRKAWFKKISQTISFLPHFISTVVIAGLVVNFLSPSTGLANKLLGLFGVSPISFMMMPDYFRTIFISMGIWKSVGWGTIIYLAAMAGINPELYEAASIDGASKLKKVWYVTLPGIMPVIIILFILQLGDILSVGAESIILLYNPVTYETADVLSTYVYRRGLISGEFSFAAAVDLFNSVVGLILVFAANKISKKATETSIW</sequence>
<feature type="transmembrane region" description="Helical" evidence="6">
    <location>
        <begin position="97"/>
        <end position="117"/>
    </location>
</feature>